<dbReference type="STRING" id="1354746.A0A0B2UML0"/>
<reference evidence="4 5" key="1">
    <citation type="journal article" date="2014" name="MBio">
        <title>The Ordospora colligata genome; evolution of extreme reduction in microsporidia and host-to-parasite horizontal gene transfer.</title>
        <authorList>
            <person name="Pombert J.-F."/>
            <person name="Haag K.L."/>
            <person name="Beidas S."/>
            <person name="Ebert D."/>
            <person name="Keeling P.J."/>
        </authorList>
    </citation>
    <scope>NUCLEOTIDE SEQUENCE [LARGE SCALE GENOMIC DNA]</scope>
    <source>
        <strain evidence="4 5">OC4</strain>
    </source>
</reference>
<dbReference type="Gene3D" id="1.25.40.10">
    <property type="entry name" value="Tetratricopeptide repeat domain"/>
    <property type="match status" value="2"/>
</dbReference>
<dbReference type="RefSeq" id="XP_014564304.1">
    <property type="nucleotide sequence ID" value="XM_014708818.1"/>
</dbReference>
<dbReference type="HOGENOM" id="CLU_041164_0_0_1"/>
<evidence type="ECO:0000313" key="4">
    <source>
        <dbReference type="EMBL" id="KHN70262.1"/>
    </source>
</evidence>
<dbReference type="Pfam" id="PF08238">
    <property type="entry name" value="Sel1"/>
    <property type="match status" value="3"/>
</dbReference>
<name>A0A0B2UML0_9MICR</name>
<keyword evidence="3" id="KW-0732">Signal</keyword>
<dbReference type="InterPro" id="IPR006597">
    <property type="entry name" value="Sel1-like"/>
</dbReference>
<keyword evidence="5" id="KW-1185">Reference proteome</keyword>
<protein>
    <submittedName>
        <fullName evidence="4">Uncharacterized protein</fullName>
    </submittedName>
</protein>
<comment type="caution">
    <text evidence="4">The sequence shown here is derived from an EMBL/GenBank/DDBJ whole genome shotgun (WGS) entry which is preliminary data.</text>
</comment>
<dbReference type="SMART" id="SM00671">
    <property type="entry name" value="SEL1"/>
    <property type="match status" value="3"/>
</dbReference>
<evidence type="ECO:0000313" key="5">
    <source>
        <dbReference type="Proteomes" id="UP000031056"/>
    </source>
</evidence>
<gene>
    <name evidence="4" type="ORF">M896_020990</name>
</gene>
<feature type="signal peptide" evidence="3">
    <location>
        <begin position="1"/>
        <end position="17"/>
    </location>
</feature>
<evidence type="ECO:0000256" key="2">
    <source>
        <dbReference type="SAM" id="Phobius"/>
    </source>
</evidence>
<dbReference type="AlphaFoldDB" id="A0A0B2UML0"/>
<accession>A0A0B2UML0</accession>
<evidence type="ECO:0000256" key="3">
    <source>
        <dbReference type="SAM" id="SignalP"/>
    </source>
</evidence>
<dbReference type="PANTHER" id="PTHR11102">
    <property type="entry name" value="SEL-1-LIKE PROTEIN"/>
    <property type="match status" value="1"/>
</dbReference>
<dbReference type="InterPro" id="IPR050767">
    <property type="entry name" value="Sel1_AlgK"/>
</dbReference>
<dbReference type="GO" id="GO:0005789">
    <property type="term" value="C:endoplasmic reticulum membrane"/>
    <property type="evidence" value="ECO:0007669"/>
    <property type="project" value="TreeGrafter"/>
</dbReference>
<dbReference type="InterPro" id="IPR011990">
    <property type="entry name" value="TPR-like_helical_dom_sf"/>
</dbReference>
<feature type="chain" id="PRO_5002095624" evidence="3">
    <location>
        <begin position="18"/>
        <end position="508"/>
    </location>
</feature>
<feature type="transmembrane region" description="Helical" evidence="2">
    <location>
        <begin position="467"/>
        <end position="487"/>
    </location>
</feature>
<dbReference type="PANTHER" id="PTHR11102:SF147">
    <property type="entry name" value="SEL1L ADAPTOR SUBUNIT OF ERAD E3 UBIQUITIN LIGASE"/>
    <property type="match status" value="1"/>
</dbReference>
<dbReference type="InParanoid" id="A0A0B2UML0"/>
<keyword evidence="2" id="KW-0472">Membrane</keyword>
<dbReference type="GeneID" id="26261194"/>
<dbReference type="GO" id="GO:0036503">
    <property type="term" value="P:ERAD pathway"/>
    <property type="evidence" value="ECO:0007669"/>
    <property type="project" value="TreeGrafter"/>
</dbReference>
<dbReference type="OrthoDB" id="2384430at2759"/>
<dbReference type="SUPFAM" id="SSF81901">
    <property type="entry name" value="HCP-like"/>
    <property type="match status" value="2"/>
</dbReference>
<proteinExistence type="inferred from homology"/>
<dbReference type="Proteomes" id="UP000031056">
    <property type="component" value="Unassembled WGS sequence"/>
</dbReference>
<dbReference type="EMBL" id="JOKQ01000002">
    <property type="protein sequence ID" value="KHN70262.1"/>
    <property type="molecule type" value="Genomic_DNA"/>
</dbReference>
<sequence length="508" mass="58129">MFVLYLAFATCMSLKKALFEDGDLQSAIDVCETRLDPFDHFYSYFVKKVFMGKADEALTAYVLSSGDDLRNIVLGSVAMNSGSVNKDLKLAADLLWSESSKVSMKYLHNPHEFSVMDRFESLEKTLLPSRAIENIITMVYSGDEGSGQLFLSLLDRKQLFLKDHTRVVMHLAQKGHARALGYLGEMHYYGIGVEMSLEKAMFFYSKAKEMNDAIGMCGVGKVLLSSEYMDKKNARHTLARASRFLRSGEIEYLLYLLNLSRQSLNADMHMENALRQGYLPAIHMDGMKYYLRGEYAGACARYQAVLEYSDVMVELRSMAQKNFVEGKYRQSVIALLMCAELGSMHCMQNAVYLLERHWLFDNQHEILLWLYMQLLQRGDYEVVNRIGNAYFYGRGVAKSYKDALAYYMSAALMNSAEGHYNVGYMYEHGYGVEKSVVSALRHIMRIQSTDEVYLLLFYTYLRLGMKLIVGSVLNKYVVGLYVGWMGIRKMCKIGMKRELNVNARDKNN</sequence>
<keyword evidence="2" id="KW-1133">Transmembrane helix</keyword>
<keyword evidence="2" id="KW-0812">Transmembrane</keyword>
<organism evidence="4 5">
    <name type="scientific">Ordospora colligata OC4</name>
    <dbReference type="NCBI Taxonomy" id="1354746"/>
    <lineage>
        <taxon>Eukaryota</taxon>
        <taxon>Fungi</taxon>
        <taxon>Fungi incertae sedis</taxon>
        <taxon>Microsporidia</taxon>
        <taxon>Ordosporidae</taxon>
        <taxon>Ordospora</taxon>
    </lineage>
</organism>
<evidence type="ECO:0000256" key="1">
    <source>
        <dbReference type="ARBA" id="ARBA00038101"/>
    </source>
</evidence>
<dbReference type="VEuPathDB" id="MicrosporidiaDB:M896_020990"/>
<comment type="similarity">
    <text evidence="1">Belongs to the sel-1 family.</text>
</comment>